<dbReference type="EMBL" id="LXQA010004118">
    <property type="protein sequence ID" value="MCH82737.1"/>
    <property type="molecule type" value="Genomic_DNA"/>
</dbReference>
<organism evidence="1 2">
    <name type="scientific">Trifolium medium</name>
    <dbReference type="NCBI Taxonomy" id="97028"/>
    <lineage>
        <taxon>Eukaryota</taxon>
        <taxon>Viridiplantae</taxon>
        <taxon>Streptophyta</taxon>
        <taxon>Embryophyta</taxon>
        <taxon>Tracheophyta</taxon>
        <taxon>Spermatophyta</taxon>
        <taxon>Magnoliopsida</taxon>
        <taxon>eudicotyledons</taxon>
        <taxon>Gunneridae</taxon>
        <taxon>Pentapetalae</taxon>
        <taxon>rosids</taxon>
        <taxon>fabids</taxon>
        <taxon>Fabales</taxon>
        <taxon>Fabaceae</taxon>
        <taxon>Papilionoideae</taxon>
        <taxon>50 kb inversion clade</taxon>
        <taxon>NPAAA clade</taxon>
        <taxon>Hologalegina</taxon>
        <taxon>IRL clade</taxon>
        <taxon>Trifolieae</taxon>
        <taxon>Trifolium</taxon>
    </lineage>
</organism>
<name>A0A392M5Q1_9FABA</name>
<reference evidence="1 2" key="1">
    <citation type="journal article" date="2018" name="Front. Plant Sci.">
        <title>Red Clover (Trifolium pratense) and Zigzag Clover (T. medium) - A Picture of Genomic Similarities and Differences.</title>
        <authorList>
            <person name="Dluhosova J."/>
            <person name="Istvanek J."/>
            <person name="Nedelnik J."/>
            <person name="Repkova J."/>
        </authorList>
    </citation>
    <scope>NUCLEOTIDE SEQUENCE [LARGE SCALE GENOMIC DNA]</scope>
    <source>
        <strain evidence="2">cv. 10/8</strain>
        <tissue evidence="1">Leaf</tissue>
    </source>
</reference>
<evidence type="ECO:0000313" key="2">
    <source>
        <dbReference type="Proteomes" id="UP000265520"/>
    </source>
</evidence>
<protein>
    <submittedName>
        <fullName evidence="1">Uncharacterized protein</fullName>
    </submittedName>
</protein>
<dbReference type="AlphaFoldDB" id="A0A392M5Q1"/>
<keyword evidence="2" id="KW-1185">Reference proteome</keyword>
<proteinExistence type="predicted"/>
<feature type="non-terminal residue" evidence="1">
    <location>
        <position position="1"/>
    </location>
</feature>
<comment type="caution">
    <text evidence="1">The sequence shown here is derived from an EMBL/GenBank/DDBJ whole genome shotgun (WGS) entry which is preliminary data.</text>
</comment>
<evidence type="ECO:0000313" key="1">
    <source>
        <dbReference type="EMBL" id="MCH82737.1"/>
    </source>
</evidence>
<sequence length="57" mass="6161">GAGAVGVSYLGRANKSNSSVADEEQRRRKKMITRVVITATTTAKAITMKMRDHLGKV</sequence>
<gene>
    <name evidence="1" type="ORF">A2U01_0003548</name>
</gene>
<accession>A0A392M5Q1</accession>
<dbReference type="Proteomes" id="UP000265520">
    <property type="component" value="Unassembled WGS sequence"/>
</dbReference>